<dbReference type="InterPro" id="IPR035952">
    <property type="entry name" value="Rhomboid-like_sf"/>
</dbReference>
<protein>
    <recommendedName>
        <fullName evidence="7">Peptidase S54 rhomboid domain-containing protein</fullName>
    </recommendedName>
</protein>
<feature type="domain" description="Peptidase S54 rhomboid" evidence="7">
    <location>
        <begin position="148"/>
        <end position="283"/>
    </location>
</feature>
<evidence type="ECO:0000259" key="7">
    <source>
        <dbReference type="Pfam" id="PF01694"/>
    </source>
</evidence>
<dbReference type="GO" id="GO:0016020">
    <property type="term" value="C:membrane"/>
    <property type="evidence" value="ECO:0007669"/>
    <property type="project" value="UniProtKB-SubCell"/>
</dbReference>
<evidence type="ECO:0000256" key="1">
    <source>
        <dbReference type="ARBA" id="ARBA00004141"/>
    </source>
</evidence>
<dbReference type="PANTHER" id="PTHR43731">
    <property type="entry name" value="RHOMBOID PROTEASE"/>
    <property type="match status" value="1"/>
</dbReference>
<name>A0A7S0T6W5_9CHLO</name>
<keyword evidence="4" id="KW-1133">Transmembrane helix</keyword>
<comment type="similarity">
    <text evidence="2">Belongs to the peptidase S54 family.</text>
</comment>
<dbReference type="SUPFAM" id="SSF144091">
    <property type="entry name" value="Rhomboid-like"/>
    <property type="match status" value="1"/>
</dbReference>
<feature type="compositionally biased region" description="Basic residues" evidence="6">
    <location>
        <begin position="18"/>
        <end position="27"/>
    </location>
</feature>
<dbReference type="AlphaFoldDB" id="A0A7S0T6W5"/>
<accession>A0A7S0T6W5</accession>
<evidence type="ECO:0000256" key="2">
    <source>
        <dbReference type="ARBA" id="ARBA00009045"/>
    </source>
</evidence>
<dbReference type="InterPro" id="IPR050925">
    <property type="entry name" value="Rhomboid_protease_S54"/>
</dbReference>
<dbReference type="Gene3D" id="1.20.1540.10">
    <property type="entry name" value="Rhomboid-like"/>
    <property type="match status" value="1"/>
</dbReference>
<keyword evidence="5" id="KW-0472">Membrane</keyword>
<organism evidence="8">
    <name type="scientific">Ostreococcus mediterraneus</name>
    <dbReference type="NCBI Taxonomy" id="1486918"/>
    <lineage>
        <taxon>Eukaryota</taxon>
        <taxon>Viridiplantae</taxon>
        <taxon>Chlorophyta</taxon>
        <taxon>Mamiellophyceae</taxon>
        <taxon>Mamiellales</taxon>
        <taxon>Bathycoccaceae</taxon>
        <taxon>Ostreococcus</taxon>
    </lineage>
</organism>
<feature type="region of interest" description="Disordered" evidence="6">
    <location>
        <begin position="1"/>
        <end position="49"/>
    </location>
</feature>
<evidence type="ECO:0000256" key="6">
    <source>
        <dbReference type="SAM" id="MobiDB-lite"/>
    </source>
</evidence>
<evidence type="ECO:0000313" key="8">
    <source>
        <dbReference type="EMBL" id="CAD8727106.1"/>
    </source>
</evidence>
<dbReference type="Pfam" id="PF01694">
    <property type="entry name" value="Rhomboid"/>
    <property type="match status" value="1"/>
</dbReference>
<feature type="compositionally biased region" description="Low complexity" evidence="6">
    <location>
        <begin position="38"/>
        <end position="49"/>
    </location>
</feature>
<gene>
    <name evidence="8" type="ORF">OMED0936_LOCUS14</name>
</gene>
<evidence type="ECO:0000256" key="5">
    <source>
        <dbReference type="ARBA" id="ARBA00023136"/>
    </source>
</evidence>
<reference evidence="8" key="1">
    <citation type="submission" date="2021-01" db="EMBL/GenBank/DDBJ databases">
        <authorList>
            <person name="Corre E."/>
            <person name="Pelletier E."/>
            <person name="Niang G."/>
            <person name="Scheremetjew M."/>
            <person name="Finn R."/>
            <person name="Kale V."/>
            <person name="Holt S."/>
            <person name="Cochrane G."/>
            <person name="Meng A."/>
            <person name="Brown T."/>
            <person name="Cohen L."/>
        </authorList>
    </citation>
    <scope>NUCLEOTIDE SEQUENCE</scope>
    <source>
        <strain evidence="8">Clade-D-RCC2573</strain>
    </source>
</reference>
<dbReference type="InterPro" id="IPR022764">
    <property type="entry name" value="Peptidase_S54_rhomboid_dom"/>
</dbReference>
<dbReference type="PANTHER" id="PTHR43731:SF26">
    <property type="entry name" value="RHOMBOID-LIKE PROTEIN 10, CHLOROPLASTIC"/>
    <property type="match status" value="1"/>
</dbReference>
<dbReference type="EMBL" id="HBFF01000018">
    <property type="protein sequence ID" value="CAD8727106.1"/>
    <property type="molecule type" value="Transcribed_RNA"/>
</dbReference>
<keyword evidence="3" id="KW-0812">Transmembrane</keyword>
<dbReference type="GO" id="GO:0004252">
    <property type="term" value="F:serine-type endopeptidase activity"/>
    <property type="evidence" value="ECO:0007669"/>
    <property type="project" value="InterPro"/>
</dbReference>
<evidence type="ECO:0000256" key="3">
    <source>
        <dbReference type="ARBA" id="ARBA00022692"/>
    </source>
</evidence>
<proteinExistence type="inferred from homology"/>
<comment type="subcellular location">
    <subcellularLocation>
        <location evidence="1">Membrane</location>
        <topology evidence="1">Multi-pass membrane protein</topology>
    </subcellularLocation>
</comment>
<sequence length="334" mass="35328">MSSSSSSSFGGGQSSWGNHRHARRRGRPIQYRSRVPCASDGAARASSHSHSHSLFARAKVIGGVCARGMGTAQAAASAVALGASAYGGTYHARPRSRRAPQPGPFQNPDRVCTDAIMATTVGAYALQILSGQALTALGAKVNASIAAGQMWRLVTPIALHGGLSHLLVNMYSLNSIGPMMEATFGREQFMAVYLGAGVAGNYASYRFCPSTSVGASGAIFGLAGALAVYLQRHKRYLGERADMQLQSLGTALAVNTMFGLTSRRIDNWGHGGGLVGGALLAYLNGPNLKLENDVDARAGKSSMRRRKLVNRPVLQSAIDSVRRFWEDDDDAWAD</sequence>
<evidence type="ECO:0000256" key="4">
    <source>
        <dbReference type="ARBA" id="ARBA00022989"/>
    </source>
</evidence>